<organism evidence="2 3">
    <name type="scientific">Cotesia congregata</name>
    <name type="common">Parasitoid wasp</name>
    <name type="synonym">Apanteles congregatus</name>
    <dbReference type="NCBI Taxonomy" id="51543"/>
    <lineage>
        <taxon>Eukaryota</taxon>
        <taxon>Metazoa</taxon>
        <taxon>Ecdysozoa</taxon>
        <taxon>Arthropoda</taxon>
        <taxon>Hexapoda</taxon>
        <taxon>Insecta</taxon>
        <taxon>Pterygota</taxon>
        <taxon>Neoptera</taxon>
        <taxon>Endopterygota</taxon>
        <taxon>Hymenoptera</taxon>
        <taxon>Apocrita</taxon>
        <taxon>Ichneumonoidea</taxon>
        <taxon>Braconidae</taxon>
        <taxon>Microgastrinae</taxon>
        <taxon>Cotesia</taxon>
    </lineage>
</organism>
<dbReference type="AlphaFoldDB" id="A0A8J2H396"/>
<evidence type="ECO:0000256" key="1">
    <source>
        <dbReference type="SAM" id="SignalP"/>
    </source>
</evidence>
<keyword evidence="3" id="KW-1185">Reference proteome</keyword>
<evidence type="ECO:0000313" key="2">
    <source>
        <dbReference type="EMBL" id="CAG5073983.1"/>
    </source>
</evidence>
<protein>
    <submittedName>
        <fullName evidence="2">Uncharacterized protein</fullName>
    </submittedName>
</protein>
<evidence type="ECO:0000313" key="3">
    <source>
        <dbReference type="Proteomes" id="UP000786811"/>
    </source>
</evidence>
<accession>A0A8J2H396</accession>
<keyword evidence="1" id="KW-0732">Signal</keyword>
<proteinExistence type="predicted"/>
<dbReference type="Proteomes" id="UP000786811">
    <property type="component" value="Unassembled WGS sequence"/>
</dbReference>
<reference evidence="2" key="1">
    <citation type="submission" date="2021-04" db="EMBL/GenBank/DDBJ databases">
        <authorList>
            <person name="Chebbi M.A.C M."/>
        </authorList>
    </citation>
    <scope>NUCLEOTIDE SEQUENCE</scope>
</reference>
<name>A0A8J2H396_COTCN</name>
<feature type="signal peptide" evidence="1">
    <location>
        <begin position="1"/>
        <end position="18"/>
    </location>
</feature>
<dbReference type="EMBL" id="CAJNRD030001114">
    <property type="protein sequence ID" value="CAG5073983.1"/>
    <property type="molecule type" value="Genomic_DNA"/>
</dbReference>
<gene>
    <name evidence="2" type="ORF">HICCMSTLAB_LOCUS755</name>
</gene>
<dbReference type="OrthoDB" id="10493456at2759"/>
<comment type="caution">
    <text evidence="2">The sequence shown here is derived from an EMBL/GenBank/DDBJ whole genome shotgun (WGS) entry which is preliminary data.</text>
</comment>
<sequence>MKKLMGLVTFLLIELSSSEELRIYVKWEMNIYVPFHSTICDGMLLKPRLFIADGNCVNKALISESNRTYYDIYVNRGSGFTTYMRLAEVEKKNIFYNEDLAIEFDKSKRNVAVLITNQPLVSDNNRTLLKFLTQYVYDHVWNYNEQSQLVNLTDIQEIKYSNCIVPVSGRMNYFVDPCTVKPV</sequence>
<feature type="chain" id="PRO_5035192827" evidence="1">
    <location>
        <begin position="19"/>
        <end position="183"/>
    </location>
</feature>